<evidence type="ECO:0000256" key="7">
    <source>
        <dbReference type="ARBA" id="ARBA00022989"/>
    </source>
</evidence>
<keyword evidence="8" id="KW-0472">Membrane</keyword>
<comment type="catalytic activity">
    <reaction evidence="12">
        <text>N(4)-(alpha-D-Glc-(1-&gt;2)-alpha-D-Glc-(1-&gt;3)-alpha-D-Glc-(1-&gt;3)-alpha-D-Man-(1-&gt;2)-alpha-D-Man-(1-&gt;2)-alpha-D-Man-(1-&gt;3)-[alpha-D-Man-(1-&gt;2)-alpha-D-Man-(1-&gt;3)-[alpha-D-Man-(1-&gt;2)-alpha-D-Man-(1-&gt;6)]-alpha-D-Man-(1-&gt;6)]-beta-D-Man-(1-&gt;4)-beta-D-GlcNAc-(1-&gt;4)-beta-D-GlcNAc)-L-asparaginyl-[protein] + H2O = N(4)-(alpha-D-Glc-(1-&gt;3)-alpha-D-Glc-(1-&gt;3)-alpha-D-Man-(1-&gt;2)-alpha-D-Man-(1-&gt;2)-alpha-D-Man-(1-&gt;3)-[alpha-D-Man-(1-&gt;2)-alpha-D-Man-(1-&gt;3)-[alpha-D-Man-(1-&gt;2)-alpha-D-Man-(1-&gt;6)]-alpha-D-Man-(1-&gt;6)]-beta-D-Man-(1-&gt;4)-beta-D-GlcNAc-(1-&gt;4)-beta-D-GlcNAc)-L-asparaginyl-[protein] + beta-D-glucose</text>
        <dbReference type="Rhea" id="RHEA:55988"/>
        <dbReference type="Rhea" id="RHEA-COMP:12806"/>
        <dbReference type="Rhea" id="RHEA-COMP:14355"/>
        <dbReference type="ChEBI" id="CHEBI:15377"/>
        <dbReference type="ChEBI" id="CHEBI:15903"/>
        <dbReference type="ChEBI" id="CHEBI:59082"/>
        <dbReference type="ChEBI" id="CHEBI:132537"/>
        <dbReference type="EC" id="3.2.1.106"/>
    </reaction>
</comment>
<keyword evidence="15" id="KW-1185">Reference proteome</keyword>
<comment type="similarity">
    <text evidence="2 12">Belongs to the glycosyl hydrolase 63 family.</text>
</comment>
<dbReference type="InterPro" id="IPR004888">
    <property type="entry name" value="Glycoside_hydrolase_63"/>
</dbReference>
<dbReference type="InterPro" id="IPR012341">
    <property type="entry name" value="6hp_glycosidase-like_sf"/>
</dbReference>
<dbReference type="PANTHER" id="PTHR10412">
    <property type="entry name" value="MANNOSYL-OLIGOSACCHARIDE GLUCOSIDASE"/>
    <property type="match status" value="1"/>
</dbReference>
<evidence type="ECO:0000256" key="8">
    <source>
        <dbReference type="ARBA" id="ARBA00023136"/>
    </source>
</evidence>
<feature type="domain" description="Chitin-binding type-1" evidence="13">
    <location>
        <begin position="935"/>
        <end position="977"/>
    </location>
</feature>
<dbReference type="EMBL" id="JADAQX010000101">
    <property type="protein sequence ID" value="KAF8821978.1"/>
    <property type="molecule type" value="Genomic_DNA"/>
</dbReference>
<evidence type="ECO:0000259" key="13">
    <source>
        <dbReference type="SMART" id="SM00270"/>
    </source>
</evidence>
<evidence type="ECO:0000256" key="2">
    <source>
        <dbReference type="ARBA" id="ARBA00010833"/>
    </source>
</evidence>
<evidence type="ECO:0000256" key="4">
    <source>
        <dbReference type="ARBA" id="ARBA00022801"/>
    </source>
</evidence>
<sequence length="1215" mass="139021">MQDEDQHHTENTHPPIELCSNSFPLNYSVIPQNYSQVMKWGTYSRGNSFSLRSRSSRSLLSGIAWCDAAGTSFRFNSFDDEVVSRPTLSIRSNEKRKITEKVSKILWEEHDGAMYGRLSIVDETSFRRKRSFIGKNKFSIKVNWLKHETEPAHSFQFRIDADFKSEVASLMASRKSSTQLASLLSKSDRIDVEAQSYRSLFVYMTSEDENVLNLINKNGSPGLITFHNVHFLCTNNFIATGESCRIIVEGRNDLERFVIILELSVGGKESARKLQKNEVLPASMSLYFSGRKLYPGKSTVIKSLILSCLKKHLLPGISNEISELKFQLQDYENLINRHDSVAPVIKKNTLALLDNQIDSGSNFLVFQILMKWGNYLGTDPPDYFPKIMASSHFLRIDTHFFVGDAFLVEHFSSNGSAQVRDMEKFYGEPASDYLTHSIALRSAKFRDKFNRVFPASNYKIFEGITKRTKEKIEAGSTSALSNLMGGFSYFSGRYPVKKYFNASTFHSLDENSIANASARPQYLKTPQYTISGFHTMVSFTPSSLMFPRPFLWDEGFHLMVVNKWQPLMSMDSILHWLQLMNPQTGWIPREPMLDEAARFNIDRKFWIQHELMLNPPSLFLPILDLVDQAMLLVPRIFHKNTRKRWHVQASDLFCEFVDDAFLERVGKASLFDVNRPNQPKRAESFSHSLFRTISSQWESSGRYFDQSAVSLESPSRIEIFKSIIFDIQNGKIASVDAARLALISSAPITFVNPLWSSLSRCQYAYLYSSVRFVEHIFPFLRKWFQYMLVTQSSATEGYFRWQMRSAELTLGSGLDDFPRGFFPNAEEAHLDLHTWLIVVADSLERLCGFLHRLRMATKFPDPPLQSKNISSLCQFYKRKKLELISTLLGNSDHTTGKFFNKDLGILTDFLGKCPHVVNARGAHDLMVPPWREDSRCGRNYPNSQGFPSICNPQGMAPCCSKFGWCGYGNKFCNCRECVKSSLDFMNYTKNAVMKYNSSYTIGAVSLFPLAFGLLPVKMKKDIQTFKAASVYDDLPLERDFRMTFMEVGNGNSSSLNSSNVVYSSDDLAVQKNLSIAQFNCLKYLLKYVVDENFLFSPHGLRSLSKSDSHFHTGEDYWRGNIWVNVNFLFLRGFMLYYDSSFPPDESSGTDDFHLALNFKSSYRAVRSRLVQTILSSFDNQETFFEHYNEKTGRGGGAKSFTGWTTTFLLIIHELY</sequence>
<dbReference type="Proteomes" id="UP000823046">
    <property type="component" value="Unassembled WGS sequence"/>
</dbReference>
<keyword evidence="3" id="KW-0812">Transmembrane</keyword>
<keyword evidence="6" id="KW-0735">Signal-anchor</keyword>
<dbReference type="EC" id="3.2.1.106" evidence="11 12"/>
<evidence type="ECO:0000256" key="5">
    <source>
        <dbReference type="ARBA" id="ARBA00022824"/>
    </source>
</evidence>
<comment type="subcellular location">
    <subcellularLocation>
        <location evidence="1 12">Endoplasmic reticulum membrane</location>
        <topology evidence="1 12">Single-pass type II membrane protein</topology>
    </subcellularLocation>
</comment>
<dbReference type="PANTHER" id="PTHR10412:SF11">
    <property type="entry name" value="MANNOSYL-OLIGOSACCHARIDE GLUCOSIDASE"/>
    <property type="match status" value="1"/>
</dbReference>
<dbReference type="InterPro" id="IPR001002">
    <property type="entry name" value="Chitin-bd_1"/>
</dbReference>
<evidence type="ECO:0000256" key="1">
    <source>
        <dbReference type="ARBA" id="ARBA00004648"/>
    </source>
</evidence>
<keyword evidence="10 12" id="KW-0326">Glycosidase</keyword>
<dbReference type="CDD" id="cd10909">
    <property type="entry name" value="ChtBD1_GH18_2"/>
    <property type="match status" value="1"/>
</dbReference>
<dbReference type="SMART" id="SM00270">
    <property type="entry name" value="ChtBD1"/>
    <property type="match status" value="1"/>
</dbReference>
<keyword evidence="5 12" id="KW-0256">Endoplasmic reticulum</keyword>
<dbReference type="InterPro" id="IPR008928">
    <property type="entry name" value="6-hairpin_glycosidase_sf"/>
</dbReference>
<evidence type="ECO:0000313" key="15">
    <source>
        <dbReference type="Proteomes" id="UP000823046"/>
    </source>
</evidence>
<dbReference type="InterPro" id="IPR038518">
    <property type="entry name" value="Glyco_hydro_63N_sf"/>
</dbReference>
<comment type="caution">
    <text evidence="14">The sequence shown here is derived from an EMBL/GenBank/DDBJ whole genome shotgun (WGS) entry which is preliminary data.</text>
</comment>
<name>A0ABQ7JD59_9APIC</name>
<reference evidence="14 15" key="1">
    <citation type="journal article" date="2020" name="bioRxiv">
        <title>Metabolic contributions of an alphaproteobacterial endosymbiont in the apicomplexan Cardiosporidium cionae.</title>
        <authorList>
            <person name="Hunter E.S."/>
            <person name="Paight C.J."/>
            <person name="Lane C.E."/>
        </authorList>
    </citation>
    <scope>NUCLEOTIDE SEQUENCE [LARGE SCALE GENOMIC DNA]</scope>
    <source>
        <strain evidence="14">ESH_2018</strain>
    </source>
</reference>
<proteinExistence type="inferred from homology"/>
<dbReference type="Gene3D" id="2.70.98.110">
    <property type="entry name" value="Glycosyl hydrolase family 63, N-terminal domain"/>
    <property type="match status" value="1"/>
</dbReference>
<keyword evidence="7" id="KW-1133">Transmembrane helix</keyword>
<evidence type="ECO:0000256" key="12">
    <source>
        <dbReference type="RuleBase" id="RU368089"/>
    </source>
</evidence>
<evidence type="ECO:0000256" key="11">
    <source>
        <dbReference type="ARBA" id="ARBA00038888"/>
    </source>
</evidence>
<gene>
    <name evidence="14" type="ORF">IE077_001263</name>
</gene>
<evidence type="ECO:0000256" key="6">
    <source>
        <dbReference type="ARBA" id="ARBA00022968"/>
    </source>
</evidence>
<organism evidence="14 15">
    <name type="scientific">Cardiosporidium cionae</name>
    <dbReference type="NCBI Taxonomy" id="476202"/>
    <lineage>
        <taxon>Eukaryota</taxon>
        <taxon>Sar</taxon>
        <taxon>Alveolata</taxon>
        <taxon>Apicomplexa</taxon>
        <taxon>Aconoidasida</taxon>
        <taxon>Nephromycida</taxon>
        <taxon>Cardiosporidium</taxon>
    </lineage>
</organism>
<keyword evidence="4 12" id="KW-0378">Hydrolase</keyword>
<dbReference type="SUPFAM" id="SSF48208">
    <property type="entry name" value="Six-hairpin glycosidases"/>
    <property type="match status" value="2"/>
</dbReference>
<protein>
    <recommendedName>
        <fullName evidence="11 12">Mannosyl-oligosaccharide glucosidase</fullName>
        <ecNumber evidence="11 12">3.2.1.106</ecNumber>
    </recommendedName>
</protein>
<dbReference type="InterPro" id="IPR031631">
    <property type="entry name" value="Glyco_hydro_63N"/>
</dbReference>
<evidence type="ECO:0000256" key="9">
    <source>
        <dbReference type="ARBA" id="ARBA00023180"/>
    </source>
</evidence>
<dbReference type="Pfam" id="PF03200">
    <property type="entry name" value="Glyco_hydro_63"/>
    <property type="match status" value="2"/>
</dbReference>
<evidence type="ECO:0000256" key="3">
    <source>
        <dbReference type="ARBA" id="ARBA00022692"/>
    </source>
</evidence>
<evidence type="ECO:0000313" key="14">
    <source>
        <dbReference type="EMBL" id="KAF8821978.1"/>
    </source>
</evidence>
<dbReference type="InterPro" id="IPR031335">
    <property type="entry name" value="Glyco_hydro_63_C"/>
</dbReference>
<keyword evidence="9" id="KW-0325">Glycoprotein</keyword>
<accession>A0ABQ7JD59</accession>
<dbReference type="Pfam" id="PF16923">
    <property type="entry name" value="Glyco_hydro_63N"/>
    <property type="match status" value="1"/>
</dbReference>
<evidence type="ECO:0000256" key="10">
    <source>
        <dbReference type="ARBA" id="ARBA00023295"/>
    </source>
</evidence>
<dbReference type="Gene3D" id="1.50.10.10">
    <property type="match status" value="3"/>
</dbReference>
<comment type="function">
    <text evidence="12">Cleaves the distal alpha 1,2-linked glucose residue from the Glc(3)Man(9)GlcNAc(2) oligosaccharide precursor.</text>
</comment>